<dbReference type="Proteomes" id="UP000314294">
    <property type="component" value="Unassembled WGS sequence"/>
</dbReference>
<reference evidence="2 3" key="1">
    <citation type="submission" date="2019-03" db="EMBL/GenBank/DDBJ databases">
        <title>First draft genome of Liparis tanakae, snailfish: a comprehensive survey of snailfish specific genes.</title>
        <authorList>
            <person name="Kim W."/>
            <person name="Song I."/>
            <person name="Jeong J.-H."/>
            <person name="Kim D."/>
            <person name="Kim S."/>
            <person name="Ryu S."/>
            <person name="Song J.Y."/>
            <person name="Lee S.K."/>
        </authorList>
    </citation>
    <scope>NUCLEOTIDE SEQUENCE [LARGE SCALE GENOMIC DNA]</scope>
    <source>
        <tissue evidence="2">Muscle</tissue>
    </source>
</reference>
<comment type="caution">
    <text evidence="2">The sequence shown here is derived from an EMBL/GenBank/DDBJ whole genome shotgun (WGS) entry which is preliminary data.</text>
</comment>
<keyword evidence="3" id="KW-1185">Reference proteome</keyword>
<name>A0A4Z2H5Z9_9TELE</name>
<protein>
    <submittedName>
        <fullName evidence="2">Uncharacterized protein</fullName>
    </submittedName>
</protein>
<feature type="region of interest" description="Disordered" evidence="1">
    <location>
        <begin position="17"/>
        <end position="53"/>
    </location>
</feature>
<evidence type="ECO:0000313" key="2">
    <source>
        <dbReference type="EMBL" id="TNN61229.1"/>
    </source>
</evidence>
<proteinExistence type="predicted"/>
<dbReference type="AlphaFoldDB" id="A0A4Z2H5Z9"/>
<evidence type="ECO:0000313" key="3">
    <source>
        <dbReference type="Proteomes" id="UP000314294"/>
    </source>
</evidence>
<feature type="compositionally biased region" description="Polar residues" evidence="1">
    <location>
        <begin position="32"/>
        <end position="46"/>
    </location>
</feature>
<sequence length="101" mass="10924">MRPVNTLVRSAPLALYSRGSSSAAHDRRKPSAVTSETKRCSTSGSASGWGKVRDGKVTHFTGQSELQRVRMLLGVTDPHNKAIKVARHGAPGQAEVMWAQR</sequence>
<dbReference type="EMBL" id="SRLO01000319">
    <property type="protein sequence ID" value="TNN61229.1"/>
    <property type="molecule type" value="Genomic_DNA"/>
</dbReference>
<organism evidence="2 3">
    <name type="scientific">Liparis tanakae</name>
    <name type="common">Tanaka's snailfish</name>
    <dbReference type="NCBI Taxonomy" id="230148"/>
    <lineage>
        <taxon>Eukaryota</taxon>
        <taxon>Metazoa</taxon>
        <taxon>Chordata</taxon>
        <taxon>Craniata</taxon>
        <taxon>Vertebrata</taxon>
        <taxon>Euteleostomi</taxon>
        <taxon>Actinopterygii</taxon>
        <taxon>Neopterygii</taxon>
        <taxon>Teleostei</taxon>
        <taxon>Neoteleostei</taxon>
        <taxon>Acanthomorphata</taxon>
        <taxon>Eupercaria</taxon>
        <taxon>Perciformes</taxon>
        <taxon>Cottioidei</taxon>
        <taxon>Cottales</taxon>
        <taxon>Liparidae</taxon>
        <taxon>Liparis</taxon>
    </lineage>
</organism>
<evidence type="ECO:0000256" key="1">
    <source>
        <dbReference type="SAM" id="MobiDB-lite"/>
    </source>
</evidence>
<gene>
    <name evidence="2" type="ORF">EYF80_028524</name>
</gene>
<accession>A0A4Z2H5Z9</accession>